<dbReference type="CDD" id="cd13638">
    <property type="entry name" value="PBP2_EcProx_like"/>
    <property type="match status" value="1"/>
</dbReference>
<dbReference type="Pfam" id="PF04069">
    <property type="entry name" value="OpuAC"/>
    <property type="match status" value="1"/>
</dbReference>
<dbReference type="SUPFAM" id="SSF53850">
    <property type="entry name" value="Periplasmic binding protein-like II"/>
    <property type="match status" value="1"/>
</dbReference>
<dbReference type="RefSeq" id="WP_181549476.1">
    <property type="nucleotide sequence ID" value="NZ_JACDUS010000001.1"/>
</dbReference>
<feature type="signal peptide" evidence="1">
    <location>
        <begin position="1"/>
        <end position="27"/>
    </location>
</feature>
<evidence type="ECO:0000259" key="2">
    <source>
        <dbReference type="Pfam" id="PF04069"/>
    </source>
</evidence>
<evidence type="ECO:0000313" key="4">
    <source>
        <dbReference type="Proteomes" id="UP000525298"/>
    </source>
</evidence>
<gene>
    <name evidence="3" type="ORF">HNR65_000084</name>
</gene>
<dbReference type="Gene3D" id="3.40.190.10">
    <property type="entry name" value="Periplasmic binding protein-like II"/>
    <property type="match status" value="1"/>
</dbReference>
<sequence>MKLAKRIGLAGLVIAACMMAFSGTTMAEDLPGKGKTIEPAAATWTTGFFLEALYSRACEELGYEVEEAKKLGGPIFYRSLANGEVDFWANGWFPLHAEFLPRNWDKRIVMAGTVVKAGAVQGYLVSKEHVEEYDIKSLDDFRRDEVKEAFDANGDGKADLVACPPGWGCEKTIAHHMDVYDLHDDINLIKAGYSAGMADALARYEDGQPVFFYTWTPNWTVYKFKPGEDVMWINVPEIIPKEGQKGLEDAMIAKGLTGTVTDPCKMGFVANDIRVVANKDFLEANPAVKTMFALMSVPFPDIAAQNNRMFEGEDKQEDVERHVDEWIEENQDKWNAWLTAAKAAAK</sequence>
<dbReference type="EMBL" id="JACDUS010000001">
    <property type="protein sequence ID" value="MBA2879777.1"/>
    <property type="molecule type" value="Genomic_DNA"/>
</dbReference>
<evidence type="ECO:0000256" key="1">
    <source>
        <dbReference type="SAM" id="SignalP"/>
    </source>
</evidence>
<feature type="chain" id="PRO_5031567666" evidence="1">
    <location>
        <begin position="28"/>
        <end position="346"/>
    </location>
</feature>
<reference evidence="3 4" key="1">
    <citation type="submission" date="2020-07" db="EMBL/GenBank/DDBJ databases">
        <title>Genomic Encyclopedia of Type Strains, Phase IV (KMG-IV): sequencing the most valuable type-strain genomes for metagenomic binning, comparative biology and taxonomic classification.</title>
        <authorList>
            <person name="Goeker M."/>
        </authorList>
    </citation>
    <scope>NUCLEOTIDE SEQUENCE [LARGE SCALE GENOMIC DNA]</scope>
    <source>
        <strain evidence="3 4">DSM 17721</strain>
    </source>
</reference>
<comment type="caution">
    <text evidence="3">The sequence shown here is derived from an EMBL/GenBank/DDBJ whole genome shotgun (WGS) entry which is preliminary data.</text>
</comment>
<name>A0A7W0C626_9BACT</name>
<organism evidence="3 4">
    <name type="scientific">Desulfosalsimonas propionicica</name>
    <dbReference type="NCBI Taxonomy" id="332175"/>
    <lineage>
        <taxon>Bacteria</taxon>
        <taxon>Pseudomonadati</taxon>
        <taxon>Thermodesulfobacteriota</taxon>
        <taxon>Desulfobacteria</taxon>
        <taxon>Desulfobacterales</taxon>
        <taxon>Desulfosalsimonadaceae</taxon>
        <taxon>Desulfosalsimonas</taxon>
    </lineage>
</organism>
<dbReference type="Gene3D" id="3.40.190.100">
    <property type="entry name" value="Glycine betaine-binding periplasmic protein, domain 2"/>
    <property type="match status" value="1"/>
</dbReference>
<dbReference type="GO" id="GO:0043190">
    <property type="term" value="C:ATP-binding cassette (ABC) transporter complex"/>
    <property type="evidence" value="ECO:0007669"/>
    <property type="project" value="InterPro"/>
</dbReference>
<proteinExistence type="predicted"/>
<protein>
    <submittedName>
        <fullName evidence="3">Glycine betaine/proline transport system substrate-binding protein</fullName>
    </submittedName>
</protein>
<accession>A0A7W0C626</accession>
<dbReference type="AlphaFoldDB" id="A0A7W0C626"/>
<keyword evidence="1" id="KW-0732">Signal</keyword>
<dbReference type="InterPro" id="IPR007210">
    <property type="entry name" value="ABC_Gly_betaine_transp_sub-bd"/>
</dbReference>
<dbReference type="GO" id="GO:0022857">
    <property type="term" value="F:transmembrane transporter activity"/>
    <property type="evidence" value="ECO:0007669"/>
    <property type="project" value="InterPro"/>
</dbReference>
<dbReference type="NCBIfam" id="NF008334">
    <property type="entry name" value="PRK11119.1"/>
    <property type="match status" value="1"/>
</dbReference>
<dbReference type="Proteomes" id="UP000525298">
    <property type="component" value="Unassembled WGS sequence"/>
</dbReference>
<feature type="domain" description="ABC-type glycine betaine transport system substrate-binding" evidence="2">
    <location>
        <begin position="35"/>
        <end position="329"/>
    </location>
</feature>
<evidence type="ECO:0000313" key="3">
    <source>
        <dbReference type="EMBL" id="MBA2879777.1"/>
    </source>
</evidence>
<dbReference type="PROSITE" id="PS51257">
    <property type="entry name" value="PROKAR_LIPOPROTEIN"/>
    <property type="match status" value="1"/>
</dbReference>
<keyword evidence="4" id="KW-1185">Reference proteome</keyword>